<feature type="compositionally biased region" description="Basic residues" evidence="1">
    <location>
        <begin position="1"/>
        <end position="13"/>
    </location>
</feature>
<feature type="region of interest" description="Disordered" evidence="1">
    <location>
        <begin position="1"/>
        <end position="20"/>
    </location>
</feature>
<keyword evidence="3" id="KW-1185">Reference proteome</keyword>
<evidence type="ECO:0000313" key="3">
    <source>
        <dbReference type="Proteomes" id="UP000324222"/>
    </source>
</evidence>
<comment type="caution">
    <text evidence="2">The sequence shown here is derived from an EMBL/GenBank/DDBJ whole genome shotgun (WGS) entry which is preliminary data.</text>
</comment>
<reference evidence="2 3" key="1">
    <citation type="submission" date="2019-05" db="EMBL/GenBank/DDBJ databases">
        <title>Another draft genome of Portunus trituberculatus and its Hox gene families provides insights of decapod evolution.</title>
        <authorList>
            <person name="Jeong J.-H."/>
            <person name="Song I."/>
            <person name="Kim S."/>
            <person name="Choi T."/>
            <person name="Kim D."/>
            <person name="Ryu S."/>
            <person name="Kim W."/>
        </authorList>
    </citation>
    <scope>NUCLEOTIDE SEQUENCE [LARGE SCALE GENOMIC DNA]</scope>
    <source>
        <tissue evidence="2">Muscle</tissue>
    </source>
</reference>
<evidence type="ECO:0000313" key="2">
    <source>
        <dbReference type="EMBL" id="MPC83661.1"/>
    </source>
</evidence>
<dbReference type="AlphaFoldDB" id="A0A5B7IE56"/>
<proteinExistence type="predicted"/>
<accession>A0A5B7IE56</accession>
<sequence>MITLKFHCKRKRREGPEGRDREVVKRDWTGSEEGRIAKRRRVNMIGSASGEFGDHGLRDGGVHNTMDSTEVM</sequence>
<organism evidence="2 3">
    <name type="scientific">Portunus trituberculatus</name>
    <name type="common">Swimming crab</name>
    <name type="synonym">Neptunus trituberculatus</name>
    <dbReference type="NCBI Taxonomy" id="210409"/>
    <lineage>
        <taxon>Eukaryota</taxon>
        <taxon>Metazoa</taxon>
        <taxon>Ecdysozoa</taxon>
        <taxon>Arthropoda</taxon>
        <taxon>Crustacea</taxon>
        <taxon>Multicrustacea</taxon>
        <taxon>Malacostraca</taxon>
        <taxon>Eumalacostraca</taxon>
        <taxon>Eucarida</taxon>
        <taxon>Decapoda</taxon>
        <taxon>Pleocyemata</taxon>
        <taxon>Brachyura</taxon>
        <taxon>Eubrachyura</taxon>
        <taxon>Portunoidea</taxon>
        <taxon>Portunidae</taxon>
        <taxon>Portuninae</taxon>
        <taxon>Portunus</taxon>
    </lineage>
</organism>
<feature type="compositionally biased region" description="Basic and acidic residues" evidence="1">
    <location>
        <begin position="52"/>
        <end position="61"/>
    </location>
</feature>
<gene>
    <name evidence="2" type="ORF">E2C01_078376</name>
</gene>
<evidence type="ECO:0000256" key="1">
    <source>
        <dbReference type="SAM" id="MobiDB-lite"/>
    </source>
</evidence>
<name>A0A5B7IE56_PORTR</name>
<dbReference type="EMBL" id="VSRR010063090">
    <property type="protein sequence ID" value="MPC83661.1"/>
    <property type="molecule type" value="Genomic_DNA"/>
</dbReference>
<protein>
    <submittedName>
        <fullName evidence="2">Uncharacterized protein</fullName>
    </submittedName>
</protein>
<feature type="region of interest" description="Disordered" evidence="1">
    <location>
        <begin position="51"/>
        <end position="72"/>
    </location>
</feature>
<dbReference type="Proteomes" id="UP000324222">
    <property type="component" value="Unassembled WGS sequence"/>
</dbReference>